<proteinExistence type="predicted"/>
<reference evidence="1 2" key="1">
    <citation type="submission" date="2015-03" db="EMBL/GenBank/DDBJ databases">
        <title>Genome sequencing of Methylobacterium variabile DSM 16961.</title>
        <authorList>
            <person name="Chaudhry V."/>
            <person name="Patil P.B."/>
        </authorList>
    </citation>
    <scope>NUCLEOTIDE SEQUENCE [LARGE SCALE GENOMIC DNA]</scope>
    <source>
        <strain evidence="1 2">DSM 16961</strain>
    </source>
</reference>
<dbReference type="PATRIC" id="fig|298794.3.peg.5755"/>
<organism evidence="1 2">
    <name type="scientific">Methylobacterium variabile</name>
    <dbReference type="NCBI Taxonomy" id="298794"/>
    <lineage>
        <taxon>Bacteria</taxon>
        <taxon>Pseudomonadati</taxon>
        <taxon>Pseudomonadota</taxon>
        <taxon>Alphaproteobacteria</taxon>
        <taxon>Hyphomicrobiales</taxon>
        <taxon>Methylobacteriaceae</taxon>
        <taxon>Methylobacterium</taxon>
    </lineage>
</organism>
<dbReference type="AlphaFoldDB" id="A0A0J6SZM8"/>
<gene>
    <name evidence="1" type="ORF">VQ02_07335</name>
</gene>
<evidence type="ECO:0000313" key="2">
    <source>
        <dbReference type="Proteomes" id="UP000035955"/>
    </source>
</evidence>
<accession>A0A0J6SZM8</accession>
<dbReference type="Proteomes" id="UP000035955">
    <property type="component" value="Unassembled WGS sequence"/>
</dbReference>
<sequence length="312" mass="34354">MELERKIIREVPGVPSRYSWSVANWGTKWNSSGLSVLRRQPGLVDFVFDTAWSCPEPIFRAVAAQYPLLKGYVLSWEHGEAWNVFGVIGDGAYFSHRSDHEFLPTLFEVSALDHELDYAAADALIENWRAISRCLSDPGSGAAVVDLATACVAAALPADVVVRLEFAANCQACLDSDAKPDMPAHNGGAADLAFLSTHDRIRAELDQELVGEFVSLLRQDVLPCPGENYLASEFKSAAEQIARNSSEEELRTWAALAMFRPGVSLDMRDADSLRAGFISHAARLYEEVEAHLERRADDLTQGRASRKAEQEA</sequence>
<comment type="caution">
    <text evidence="1">The sequence shown here is derived from an EMBL/GenBank/DDBJ whole genome shotgun (WGS) entry which is preliminary data.</text>
</comment>
<name>A0A0J6SZM8_9HYPH</name>
<evidence type="ECO:0000313" key="1">
    <source>
        <dbReference type="EMBL" id="KMO40645.1"/>
    </source>
</evidence>
<keyword evidence="2" id="KW-1185">Reference proteome</keyword>
<dbReference type="EMBL" id="LABY01000044">
    <property type="protein sequence ID" value="KMO40645.1"/>
    <property type="molecule type" value="Genomic_DNA"/>
</dbReference>
<protein>
    <submittedName>
        <fullName evidence="1">Uncharacterized protein</fullName>
    </submittedName>
</protein>